<evidence type="ECO:0000313" key="3">
    <source>
        <dbReference type="Proteomes" id="UP000032869"/>
    </source>
</evidence>
<dbReference type="AlphaFoldDB" id="A0A093S562"/>
<proteinExistence type="predicted"/>
<dbReference type="EMBL" id="JQHL01000045">
    <property type="protein sequence ID" value="KFX10537.1"/>
    <property type="molecule type" value="Genomic_DNA"/>
</dbReference>
<organism evidence="1 4">
    <name type="scientific">Pectobacterium betavasculorum</name>
    <dbReference type="NCBI Taxonomy" id="55207"/>
    <lineage>
        <taxon>Bacteria</taxon>
        <taxon>Pseudomonadati</taxon>
        <taxon>Pseudomonadota</taxon>
        <taxon>Gammaproteobacteria</taxon>
        <taxon>Enterobacterales</taxon>
        <taxon>Pectobacteriaceae</taxon>
        <taxon>Pectobacterium</taxon>
    </lineage>
</organism>
<protein>
    <submittedName>
        <fullName evidence="1">Uncharacterized protein</fullName>
    </submittedName>
</protein>
<dbReference type="Proteomes" id="UP000032874">
    <property type="component" value="Unassembled WGS sequence"/>
</dbReference>
<dbReference type="EMBL" id="JQHM01000024">
    <property type="protein sequence ID" value="KFW99084.1"/>
    <property type="molecule type" value="Genomic_DNA"/>
</dbReference>
<evidence type="ECO:0000313" key="4">
    <source>
        <dbReference type="Proteomes" id="UP000032874"/>
    </source>
</evidence>
<sequence length="62" mass="7093">MNLANQNILLVNHVPKVVNEYAEPIDSYSSAHHWLCILAIYLIELLAEDLYYIPPAQTDQPN</sequence>
<name>A0A093S562_9GAMM</name>
<gene>
    <name evidence="2" type="ORF">JV35_21275</name>
    <name evidence="1" type="ORF">KP22_20835</name>
</gene>
<reference evidence="3 4" key="1">
    <citation type="submission" date="2014-08" db="EMBL/GenBank/DDBJ databases">
        <title>Genome sequences of NCPPB Pectobacterium isolates.</title>
        <authorList>
            <person name="Glover R.H."/>
            <person name="Sapp M."/>
            <person name="Elphinstone J."/>
        </authorList>
    </citation>
    <scope>NUCLEOTIDE SEQUENCE [LARGE SCALE GENOMIC DNA]</scope>
    <source>
        <strain evidence="2 3">NCPPB 2793</strain>
        <strain evidence="1 4">NCPPB 2795</strain>
    </source>
</reference>
<accession>A0A093S562</accession>
<keyword evidence="3" id="KW-1185">Reference proteome</keyword>
<comment type="caution">
    <text evidence="1">The sequence shown here is derived from an EMBL/GenBank/DDBJ whole genome shotgun (WGS) entry which is preliminary data.</text>
</comment>
<evidence type="ECO:0000313" key="1">
    <source>
        <dbReference type="EMBL" id="KFW99084.1"/>
    </source>
</evidence>
<evidence type="ECO:0000313" key="2">
    <source>
        <dbReference type="EMBL" id="KFX10537.1"/>
    </source>
</evidence>
<dbReference type="Proteomes" id="UP000032869">
    <property type="component" value="Unassembled WGS sequence"/>
</dbReference>